<comment type="caution">
    <text evidence="1">The sequence shown here is derived from an EMBL/GenBank/DDBJ whole genome shotgun (WGS) entry which is preliminary data.</text>
</comment>
<sequence length="105" mass="12103">MNITFMEMTFKHGSMALLTFSKRFKMPESLNELPHLLPPVLRAMYICAVVTKESADMIKRITSVALSNDESVEDFYYFPMLTASPSHRRKKLTTASQNNQVQSRR</sequence>
<dbReference type="AlphaFoldDB" id="A0A8H4BAE8"/>
<evidence type="ECO:0000313" key="2">
    <source>
        <dbReference type="Proteomes" id="UP000469890"/>
    </source>
</evidence>
<reference evidence="1 2" key="1">
    <citation type="submission" date="2019-09" db="EMBL/GenBank/DDBJ databases">
        <authorList>
            <consortium name="DOE Joint Genome Institute"/>
            <person name="Mondo S.J."/>
            <person name="Navarro-Mendoza M.I."/>
            <person name="Perez-Arques C."/>
            <person name="Panchal S."/>
            <person name="Nicolas F.E."/>
            <person name="Ganguly P."/>
            <person name="Pangilinan J."/>
            <person name="Grigoriev I."/>
            <person name="Heitman J."/>
            <person name="Sanya K."/>
            <person name="Garre V."/>
        </authorList>
    </citation>
    <scope>NUCLEOTIDE SEQUENCE [LARGE SCALE GENOMIC DNA]</scope>
    <source>
        <strain evidence="1 2">MU402</strain>
    </source>
</reference>
<protein>
    <submittedName>
        <fullName evidence="1">Uncharacterized protein</fullName>
    </submittedName>
</protein>
<evidence type="ECO:0000313" key="1">
    <source>
        <dbReference type="EMBL" id="KAF1798340.1"/>
    </source>
</evidence>
<gene>
    <name evidence="1" type="ORF">FB192DRAFT_1171485</name>
</gene>
<accession>A0A8H4BAE8</accession>
<name>A0A8H4BAE8_MUCCL</name>
<dbReference type="Proteomes" id="UP000469890">
    <property type="component" value="Unassembled WGS sequence"/>
</dbReference>
<proteinExistence type="predicted"/>
<dbReference type="EMBL" id="JAAECE010000008">
    <property type="protein sequence ID" value="KAF1798340.1"/>
    <property type="molecule type" value="Genomic_DNA"/>
</dbReference>
<organism evidence="1 2">
    <name type="scientific">Mucor circinelloides f. lusitanicus</name>
    <name type="common">Mucor racemosus var. lusitanicus</name>
    <dbReference type="NCBI Taxonomy" id="29924"/>
    <lineage>
        <taxon>Eukaryota</taxon>
        <taxon>Fungi</taxon>
        <taxon>Fungi incertae sedis</taxon>
        <taxon>Mucoromycota</taxon>
        <taxon>Mucoromycotina</taxon>
        <taxon>Mucoromycetes</taxon>
        <taxon>Mucorales</taxon>
        <taxon>Mucorineae</taxon>
        <taxon>Mucoraceae</taxon>
        <taxon>Mucor</taxon>
    </lineage>
</organism>